<dbReference type="Pfam" id="PF00085">
    <property type="entry name" value="Thioredoxin"/>
    <property type="match status" value="1"/>
</dbReference>
<sequence>MEEWSAKEFEHAKQGVVAVFFYTPICGTCKLGERMLQVVKELLPTISFKKVNLNYSPELSTKLEIQSVPCLTILRNGEVVKQIFAFQSVEYLYHELSSI</sequence>
<dbReference type="PANTHER" id="PTHR45663">
    <property type="entry name" value="GEO12009P1"/>
    <property type="match status" value="1"/>
</dbReference>
<accession>A0ABS2DK63</accession>
<protein>
    <submittedName>
        <fullName evidence="2">Thioredoxin family protein</fullName>
    </submittedName>
</protein>
<comment type="caution">
    <text evidence="2">The sequence shown here is derived from an EMBL/GenBank/DDBJ whole genome shotgun (WGS) entry which is preliminary data.</text>
</comment>
<dbReference type="Gene3D" id="3.40.30.10">
    <property type="entry name" value="Glutaredoxin"/>
    <property type="match status" value="1"/>
</dbReference>
<name>A0ABS2DK63_9BACI</name>
<evidence type="ECO:0000259" key="1">
    <source>
        <dbReference type="Pfam" id="PF00085"/>
    </source>
</evidence>
<dbReference type="SUPFAM" id="SSF52833">
    <property type="entry name" value="Thioredoxin-like"/>
    <property type="match status" value="1"/>
</dbReference>
<feature type="domain" description="Thioredoxin" evidence="1">
    <location>
        <begin position="13"/>
        <end position="88"/>
    </location>
</feature>
<dbReference type="CDD" id="cd02947">
    <property type="entry name" value="TRX_family"/>
    <property type="match status" value="1"/>
</dbReference>
<gene>
    <name evidence="2" type="ORF">JR050_14570</name>
</gene>
<dbReference type="RefSeq" id="WP_204204233.1">
    <property type="nucleotide sequence ID" value="NZ_JAFELM010000036.1"/>
</dbReference>
<reference evidence="2 3" key="1">
    <citation type="submission" date="2021-02" db="EMBL/GenBank/DDBJ databases">
        <title>Bacillus sp. RD4P76, an endophyte from a halophyte.</title>
        <authorList>
            <person name="Sun J.-Q."/>
        </authorList>
    </citation>
    <scope>NUCLEOTIDE SEQUENCE [LARGE SCALE GENOMIC DNA]</scope>
    <source>
        <strain evidence="2 3">RD4P76</strain>
    </source>
</reference>
<dbReference type="EMBL" id="JAFELM010000036">
    <property type="protein sequence ID" value="MBM6618890.1"/>
    <property type="molecule type" value="Genomic_DNA"/>
</dbReference>
<dbReference type="InterPro" id="IPR036249">
    <property type="entry name" value="Thioredoxin-like_sf"/>
</dbReference>
<dbReference type="InterPro" id="IPR013766">
    <property type="entry name" value="Thioredoxin_domain"/>
</dbReference>
<keyword evidence="3" id="KW-1185">Reference proteome</keyword>
<proteinExistence type="predicted"/>
<dbReference type="PANTHER" id="PTHR45663:SF41">
    <property type="entry name" value="THIOREDOXIN-LIKE PROTEIN YUSE"/>
    <property type="match status" value="1"/>
</dbReference>
<dbReference type="Proteomes" id="UP001518925">
    <property type="component" value="Unassembled WGS sequence"/>
</dbReference>
<organism evidence="2 3">
    <name type="scientific">Bacillus suaedaesalsae</name>
    <dbReference type="NCBI Taxonomy" id="2810349"/>
    <lineage>
        <taxon>Bacteria</taxon>
        <taxon>Bacillati</taxon>
        <taxon>Bacillota</taxon>
        <taxon>Bacilli</taxon>
        <taxon>Bacillales</taxon>
        <taxon>Bacillaceae</taxon>
        <taxon>Bacillus</taxon>
    </lineage>
</organism>
<evidence type="ECO:0000313" key="3">
    <source>
        <dbReference type="Proteomes" id="UP001518925"/>
    </source>
</evidence>
<evidence type="ECO:0000313" key="2">
    <source>
        <dbReference type="EMBL" id="MBM6618890.1"/>
    </source>
</evidence>